<dbReference type="GO" id="GO:0016020">
    <property type="term" value="C:membrane"/>
    <property type="evidence" value="ECO:0007669"/>
    <property type="project" value="InterPro"/>
</dbReference>
<feature type="non-terminal residue" evidence="4">
    <location>
        <position position="139"/>
    </location>
</feature>
<comment type="caution">
    <text evidence="2">Lacks conserved residue(s) required for the propagation of feature annotation.</text>
</comment>
<dbReference type="Proteomes" id="UP000567872">
    <property type="component" value="Unassembled WGS sequence"/>
</dbReference>
<dbReference type="PANTHER" id="PTHR48071">
    <property type="entry name" value="SRCR DOMAIN-CONTAINING PROTEIN"/>
    <property type="match status" value="1"/>
</dbReference>
<dbReference type="InterPro" id="IPR036772">
    <property type="entry name" value="SRCR-like_dom_sf"/>
</dbReference>
<dbReference type="SMART" id="SM00202">
    <property type="entry name" value="SR"/>
    <property type="match status" value="1"/>
</dbReference>
<reference evidence="4 5" key="1">
    <citation type="submission" date="2019-09" db="EMBL/GenBank/DDBJ databases">
        <title>Bird 10,000 Genomes (B10K) Project - Family phase.</title>
        <authorList>
            <person name="Zhang G."/>
        </authorList>
    </citation>
    <scope>NUCLEOTIDE SEQUENCE [LARGE SCALE GENOMIC DNA]</scope>
    <source>
        <strain evidence="4">B10K-DU-001-57</strain>
        <tissue evidence="4">Muscle</tissue>
    </source>
</reference>
<dbReference type="PRINTS" id="PR00258">
    <property type="entry name" value="SPERACTRCPTR"/>
</dbReference>
<gene>
    <name evidence="4" type="primary">Dmbt1_0</name>
    <name evidence="4" type="ORF">ANSSEM_R15415</name>
</gene>
<proteinExistence type="predicted"/>
<dbReference type="PANTHER" id="PTHR48071:SF18">
    <property type="entry name" value="DELETED IN MALIGNANT BRAIN TUMORS 1 PROTEIN-RELATED"/>
    <property type="match status" value="1"/>
</dbReference>
<dbReference type="OrthoDB" id="9120107at2759"/>
<evidence type="ECO:0000259" key="3">
    <source>
        <dbReference type="PROSITE" id="PS50287"/>
    </source>
</evidence>
<dbReference type="AlphaFoldDB" id="A0A7K9UZ29"/>
<comment type="caution">
    <text evidence="4">The sequence shown here is derived from an EMBL/GenBank/DDBJ whole genome shotgun (WGS) entry which is preliminary data.</text>
</comment>
<keyword evidence="5" id="KW-1185">Reference proteome</keyword>
<feature type="domain" description="SRCR" evidence="3">
    <location>
        <begin position="32"/>
        <end position="133"/>
    </location>
</feature>
<dbReference type="SUPFAM" id="SSF56487">
    <property type="entry name" value="SRCR-like"/>
    <property type="match status" value="1"/>
</dbReference>
<organism evidence="4 5">
    <name type="scientific">Anseranas semipalmata</name>
    <name type="common">Magpie goose</name>
    <name type="synonym">Anas semipalmata</name>
    <dbReference type="NCBI Taxonomy" id="8851"/>
    <lineage>
        <taxon>Eukaryota</taxon>
        <taxon>Metazoa</taxon>
        <taxon>Chordata</taxon>
        <taxon>Craniata</taxon>
        <taxon>Vertebrata</taxon>
        <taxon>Euteleostomi</taxon>
        <taxon>Archelosauria</taxon>
        <taxon>Archosauria</taxon>
        <taxon>Dinosauria</taxon>
        <taxon>Saurischia</taxon>
        <taxon>Theropoda</taxon>
        <taxon>Coelurosauria</taxon>
        <taxon>Aves</taxon>
        <taxon>Neognathae</taxon>
        <taxon>Galloanserae</taxon>
        <taxon>Anseriformes</taxon>
        <taxon>Anseranatidae</taxon>
        <taxon>Anseranas</taxon>
    </lineage>
</organism>
<keyword evidence="1" id="KW-1015">Disulfide bond</keyword>
<dbReference type="Gene3D" id="3.10.250.10">
    <property type="entry name" value="SRCR-like domain"/>
    <property type="match status" value="1"/>
</dbReference>
<name>A0A7K9UZ29_ANSSE</name>
<evidence type="ECO:0000313" key="4">
    <source>
        <dbReference type="EMBL" id="NXI65650.1"/>
    </source>
</evidence>
<evidence type="ECO:0000313" key="5">
    <source>
        <dbReference type="Proteomes" id="UP000567872"/>
    </source>
</evidence>
<dbReference type="EMBL" id="VXAA01002536">
    <property type="protein sequence ID" value="NXI65650.1"/>
    <property type="molecule type" value="Genomic_DNA"/>
</dbReference>
<dbReference type="PROSITE" id="PS50287">
    <property type="entry name" value="SRCR_2"/>
    <property type="match status" value="1"/>
</dbReference>
<evidence type="ECO:0000256" key="2">
    <source>
        <dbReference type="PROSITE-ProRule" id="PRU00196"/>
    </source>
</evidence>
<dbReference type="InterPro" id="IPR001190">
    <property type="entry name" value="SRCR"/>
</dbReference>
<dbReference type="Pfam" id="PF00530">
    <property type="entry name" value="SRCR"/>
    <property type="match status" value="1"/>
</dbReference>
<evidence type="ECO:0000256" key="1">
    <source>
        <dbReference type="ARBA" id="ARBA00023157"/>
    </source>
</evidence>
<accession>A0A7K9UZ29</accession>
<sequence length="139" mass="14291">APAEPMGAPTTAVSGVAMNASAEPGSPGEAPLRLAGGSDRCEGTVQVLHWGRWVPVCWRSWSAAASRELCQRLHCGDTEEDAVTPSPAGEGNSTDGCPVAMVNCSSWEPGLCRLRLATKPGCCTTGPARVTCTGKSHQG</sequence>
<feature type="non-terminal residue" evidence="4">
    <location>
        <position position="1"/>
    </location>
</feature>
<protein>
    <submittedName>
        <fullName evidence="4">DMBT1 protein</fullName>
    </submittedName>
</protein>